<keyword evidence="3 9" id="KW-0808">Transferase</keyword>
<dbReference type="Pfam" id="PF01300">
    <property type="entry name" value="Sua5_yciO_yrdC"/>
    <property type="match status" value="1"/>
</dbReference>
<feature type="domain" description="YrdC-like" evidence="10">
    <location>
        <begin position="11"/>
        <end position="193"/>
    </location>
</feature>
<evidence type="ECO:0000256" key="7">
    <source>
        <dbReference type="ARBA" id="ARBA00022840"/>
    </source>
</evidence>
<sequence length="193" mass="21047">MTTNLNPVFSVSTVLEAAQALALGHLLAYPTEAVFGLGCDPDNEQAVLSLYHLKQRSLKKGLILIASSFEQLQPYIELDAMSQIQLEAVTQTWPGPYTWVMPSKNTTPHYLRGEFDTIAVRVSAHPIVNKLCQHFGKPIVSTSANISGYEPARNAEEVFEQFGQSVVICEGNVGGLGKPTTIRDAITGEIFRG</sequence>
<dbReference type="FunFam" id="3.90.870.10:FF:000004">
    <property type="entry name" value="Threonylcarbamoyl-AMP synthase"/>
    <property type="match status" value="1"/>
</dbReference>
<comment type="catalytic activity">
    <reaction evidence="8 9">
        <text>L-threonine + hydrogencarbonate + ATP = L-threonylcarbamoyladenylate + diphosphate + H2O</text>
        <dbReference type="Rhea" id="RHEA:36407"/>
        <dbReference type="ChEBI" id="CHEBI:15377"/>
        <dbReference type="ChEBI" id="CHEBI:17544"/>
        <dbReference type="ChEBI" id="CHEBI:30616"/>
        <dbReference type="ChEBI" id="CHEBI:33019"/>
        <dbReference type="ChEBI" id="CHEBI:57926"/>
        <dbReference type="ChEBI" id="CHEBI:73682"/>
        <dbReference type="EC" id="2.7.7.87"/>
    </reaction>
</comment>
<dbReference type="EMBL" id="FOHV01000002">
    <property type="protein sequence ID" value="SES71804.1"/>
    <property type="molecule type" value="Genomic_DNA"/>
</dbReference>
<dbReference type="InterPro" id="IPR017945">
    <property type="entry name" value="DHBP_synth_RibB-like_a/b_dom"/>
</dbReference>
<dbReference type="EC" id="2.7.7.87" evidence="9"/>
<dbReference type="InterPro" id="IPR006070">
    <property type="entry name" value="Sua5-like_dom"/>
</dbReference>
<dbReference type="PANTHER" id="PTHR17490:SF18">
    <property type="entry name" value="THREONYLCARBAMOYL-AMP SYNTHASE"/>
    <property type="match status" value="1"/>
</dbReference>
<dbReference type="GO" id="GO:0005524">
    <property type="term" value="F:ATP binding"/>
    <property type="evidence" value="ECO:0007669"/>
    <property type="project" value="UniProtKB-UniRule"/>
</dbReference>
<evidence type="ECO:0000256" key="2">
    <source>
        <dbReference type="ARBA" id="ARBA00022490"/>
    </source>
</evidence>
<dbReference type="AlphaFoldDB" id="A0A1H9YRK4"/>
<dbReference type="STRING" id="1123402.SAMN02583745_00319"/>
<dbReference type="GO" id="GO:0003725">
    <property type="term" value="F:double-stranded RNA binding"/>
    <property type="evidence" value="ECO:0007669"/>
    <property type="project" value="InterPro"/>
</dbReference>
<evidence type="ECO:0000313" key="11">
    <source>
        <dbReference type="EMBL" id="SES71804.1"/>
    </source>
</evidence>
<protein>
    <recommendedName>
        <fullName evidence="9">Threonylcarbamoyl-AMP synthase</fullName>
        <shortName evidence="9">TC-AMP synthase</shortName>
        <ecNumber evidence="9">2.7.7.87</ecNumber>
    </recommendedName>
    <alternativeName>
        <fullName evidence="9">L-threonylcarbamoyladenylate synthase</fullName>
    </alternativeName>
    <alternativeName>
        <fullName evidence="9">t(6)A37 threonylcarbamoyladenosine biosynthesis protein TsaC</fullName>
    </alternativeName>
    <alternativeName>
        <fullName evidence="9">tRNA threonylcarbamoyladenosine biosynthesis protein TsaC</fullName>
    </alternativeName>
</protein>
<dbReference type="GO" id="GO:0005737">
    <property type="term" value="C:cytoplasm"/>
    <property type="evidence" value="ECO:0007669"/>
    <property type="project" value="UniProtKB-SubCell"/>
</dbReference>
<dbReference type="InterPro" id="IPR050156">
    <property type="entry name" value="TC-AMP_synthase_SUA5"/>
</dbReference>
<comment type="similarity">
    <text evidence="9">Belongs to the SUA5 family. TsaC subfamily.</text>
</comment>
<dbReference type="HAMAP" id="MF_01852">
    <property type="entry name" value="TsaC"/>
    <property type="match status" value="1"/>
</dbReference>
<keyword evidence="5 9" id="KW-0548">Nucleotidyltransferase</keyword>
<dbReference type="GO" id="GO:0061710">
    <property type="term" value="F:L-threonylcarbamoyladenylate synthase"/>
    <property type="evidence" value="ECO:0007669"/>
    <property type="project" value="UniProtKB-EC"/>
</dbReference>
<evidence type="ECO:0000256" key="8">
    <source>
        <dbReference type="ARBA" id="ARBA00048366"/>
    </source>
</evidence>
<proteinExistence type="inferred from homology"/>
<evidence type="ECO:0000259" key="10">
    <source>
        <dbReference type="PROSITE" id="PS51163"/>
    </source>
</evidence>
<evidence type="ECO:0000313" key="12">
    <source>
        <dbReference type="Proteomes" id="UP000242642"/>
    </source>
</evidence>
<keyword evidence="4 9" id="KW-0819">tRNA processing</keyword>
<gene>
    <name evidence="9" type="primary">tsaC</name>
    <name evidence="11" type="ORF">SAMN02583745_00319</name>
</gene>
<keyword evidence="7 9" id="KW-0067">ATP-binding</keyword>
<keyword evidence="2 9" id="KW-0963">Cytoplasm</keyword>
<keyword evidence="12" id="KW-1185">Reference proteome</keyword>
<dbReference type="InterPro" id="IPR023535">
    <property type="entry name" value="TC-AMP_synthase"/>
</dbReference>
<evidence type="ECO:0000256" key="5">
    <source>
        <dbReference type="ARBA" id="ARBA00022695"/>
    </source>
</evidence>
<evidence type="ECO:0000256" key="3">
    <source>
        <dbReference type="ARBA" id="ARBA00022679"/>
    </source>
</evidence>
<dbReference type="OrthoDB" id="9814580at2"/>
<dbReference type="SUPFAM" id="SSF55821">
    <property type="entry name" value="YrdC/RibB"/>
    <property type="match status" value="1"/>
</dbReference>
<accession>A0A1H9YRK4</accession>
<keyword evidence="6 9" id="KW-0547">Nucleotide-binding</keyword>
<organism evidence="11 12">
    <name type="scientific">Thorsellia anophelis DSM 18579</name>
    <dbReference type="NCBI Taxonomy" id="1123402"/>
    <lineage>
        <taxon>Bacteria</taxon>
        <taxon>Pseudomonadati</taxon>
        <taxon>Pseudomonadota</taxon>
        <taxon>Gammaproteobacteria</taxon>
        <taxon>Enterobacterales</taxon>
        <taxon>Thorselliaceae</taxon>
        <taxon>Thorsellia</taxon>
    </lineage>
</organism>
<reference evidence="12" key="1">
    <citation type="submission" date="2016-10" db="EMBL/GenBank/DDBJ databases">
        <authorList>
            <person name="Varghese N."/>
            <person name="Submissions S."/>
        </authorList>
    </citation>
    <scope>NUCLEOTIDE SEQUENCE [LARGE SCALE GENOMIC DNA]</scope>
    <source>
        <strain evidence="12">DSM 18579</strain>
    </source>
</reference>
<name>A0A1H9YRK4_9GAMM</name>
<comment type="subcellular location">
    <subcellularLocation>
        <location evidence="1 9">Cytoplasm</location>
    </subcellularLocation>
</comment>
<dbReference type="GO" id="GO:0000049">
    <property type="term" value="F:tRNA binding"/>
    <property type="evidence" value="ECO:0007669"/>
    <property type="project" value="TreeGrafter"/>
</dbReference>
<dbReference type="GO" id="GO:0006450">
    <property type="term" value="P:regulation of translational fidelity"/>
    <property type="evidence" value="ECO:0007669"/>
    <property type="project" value="TreeGrafter"/>
</dbReference>
<dbReference type="Gene3D" id="3.90.870.10">
    <property type="entry name" value="DHBP synthase"/>
    <property type="match status" value="1"/>
</dbReference>
<dbReference type="GO" id="GO:0002949">
    <property type="term" value="P:tRNA threonylcarbamoyladenosine modification"/>
    <property type="evidence" value="ECO:0007669"/>
    <property type="project" value="UniProtKB-UniRule"/>
</dbReference>
<evidence type="ECO:0000256" key="9">
    <source>
        <dbReference type="HAMAP-Rule" id="MF_01852"/>
    </source>
</evidence>
<evidence type="ECO:0000256" key="6">
    <source>
        <dbReference type="ARBA" id="ARBA00022741"/>
    </source>
</evidence>
<dbReference type="Proteomes" id="UP000242642">
    <property type="component" value="Unassembled WGS sequence"/>
</dbReference>
<dbReference type="PANTHER" id="PTHR17490">
    <property type="entry name" value="SUA5"/>
    <property type="match status" value="1"/>
</dbReference>
<dbReference type="RefSeq" id="WP_093317139.1">
    <property type="nucleotide sequence ID" value="NZ_FOHV01000002.1"/>
</dbReference>
<dbReference type="PROSITE" id="PS51163">
    <property type="entry name" value="YRDC"/>
    <property type="match status" value="1"/>
</dbReference>
<comment type="function">
    <text evidence="9">Required for the formation of a threonylcarbamoyl group on adenosine at position 37 (t(6)A37) in tRNAs that read codons beginning with adenine. Catalyzes the conversion of L-threonine, HCO(3)(-)/CO(2) and ATP to give threonylcarbamoyl-AMP (TC-AMP) as the acyladenylate intermediate, with the release of diphosphate.</text>
</comment>
<evidence type="ECO:0000256" key="4">
    <source>
        <dbReference type="ARBA" id="ARBA00022694"/>
    </source>
</evidence>
<dbReference type="NCBIfam" id="TIGR00057">
    <property type="entry name" value="L-threonylcarbamoyladenylate synthase"/>
    <property type="match status" value="1"/>
</dbReference>
<evidence type="ECO:0000256" key="1">
    <source>
        <dbReference type="ARBA" id="ARBA00004496"/>
    </source>
</evidence>